<evidence type="ECO:0000313" key="1">
    <source>
        <dbReference type="EMBL" id="KAF0756107.1"/>
    </source>
</evidence>
<organism evidence="1 2">
    <name type="scientific">Aphis craccivora</name>
    <name type="common">Cowpea aphid</name>
    <dbReference type="NCBI Taxonomy" id="307492"/>
    <lineage>
        <taxon>Eukaryota</taxon>
        <taxon>Metazoa</taxon>
        <taxon>Ecdysozoa</taxon>
        <taxon>Arthropoda</taxon>
        <taxon>Hexapoda</taxon>
        <taxon>Insecta</taxon>
        <taxon>Pterygota</taxon>
        <taxon>Neoptera</taxon>
        <taxon>Paraneoptera</taxon>
        <taxon>Hemiptera</taxon>
        <taxon>Sternorrhyncha</taxon>
        <taxon>Aphidomorpha</taxon>
        <taxon>Aphidoidea</taxon>
        <taxon>Aphididae</taxon>
        <taxon>Aphidini</taxon>
        <taxon>Aphis</taxon>
        <taxon>Aphis</taxon>
    </lineage>
</organism>
<dbReference type="AlphaFoldDB" id="A0A6G0YHL2"/>
<accession>A0A6G0YHL2</accession>
<dbReference type="EMBL" id="VUJU01003938">
    <property type="protein sequence ID" value="KAF0756107.1"/>
    <property type="molecule type" value="Genomic_DNA"/>
</dbReference>
<gene>
    <name evidence="1" type="ORF">FWK35_00004766</name>
</gene>
<dbReference type="OrthoDB" id="7440550at2759"/>
<proteinExistence type="predicted"/>
<sequence>MKKLKVLHPAQIFSQRVGSIMKLLATWSANSAVKQLDPSAVDTAVFCFFMYKLFDSVNGSINWKRPEKCSIGNSNNFSTQHFNNLNII</sequence>
<keyword evidence="2" id="KW-1185">Reference proteome</keyword>
<name>A0A6G0YHL2_APHCR</name>
<comment type="caution">
    <text evidence="1">The sequence shown here is derived from an EMBL/GenBank/DDBJ whole genome shotgun (WGS) entry which is preliminary data.</text>
</comment>
<protein>
    <submittedName>
        <fullName evidence="1">THAP-type domain-containing protein</fullName>
    </submittedName>
</protein>
<reference evidence="1 2" key="1">
    <citation type="submission" date="2019-08" db="EMBL/GenBank/DDBJ databases">
        <title>Whole genome of Aphis craccivora.</title>
        <authorList>
            <person name="Voronova N.V."/>
            <person name="Shulinski R.S."/>
            <person name="Bandarenka Y.V."/>
            <person name="Zhorov D.G."/>
            <person name="Warner D."/>
        </authorList>
    </citation>
    <scope>NUCLEOTIDE SEQUENCE [LARGE SCALE GENOMIC DNA]</scope>
    <source>
        <strain evidence="1">180601</strain>
        <tissue evidence="1">Whole Body</tissue>
    </source>
</reference>
<evidence type="ECO:0000313" key="2">
    <source>
        <dbReference type="Proteomes" id="UP000478052"/>
    </source>
</evidence>
<dbReference type="Proteomes" id="UP000478052">
    <property type="component" value="Unassembled WGS sequence"/>
</dbReference>